<evidence type="ECO:0000313" key="2">
    <source>
        <dbReference type="EMBL" id="KAH6869157.1"/>
    </source>
</evidence>
<sequence length="1051" mass="117082">MAPEAPTDSGSASATHGKSLQAYSSTGNELEVISEVTRYTHEDSVSVRPQSPVDKQNVQNLGLYTADTTYSASETSTLPPPRNTGYITDLATELFHAVKPYESHRKTFERISDMLPDLLRSFALKLGHKAQSQLHRDVSFFVHKYRRNFALGRYLGDLDFDMGQQTIALIEDNGYHDDELIPPTPKSYEDLLSDLTSPESDENDDAQEDDMKPTPPDAGMYRDFIVKTPAYSWLVASLQREATLTRATPDIMEELGQKILGSLPSSRKVSRKAPSQQYKAIFELNWDPLLFIKEQEYTESPDEALERAITITGSTNDAQAVTTGEYLSQTWPATGKDVMRLVTDVVRNTKDHHVACNLPDGTELDAHIDGGKFILTAVGPGDSLAEIGQQFAWLGAALRSSPFEAGVVTCSPFVQSTRLDNILSPAEASEPRPLVEIFCVIDFNMYQLPPNDEGLPGQCWYNMFKNPVMVIGYPILTKHDRGLGLEIPLNMVAALAGSNRANEFDGKIFIKGFSTMLIATKITRDLLIWHYFYNRQGERISYLDHELQNVDSISLLQLDSARHVVGWCSKFTSYAGESNARYNIDGTGLPPPHAGCLLEKVSLSGGKIITGGMTFAVAVKDVPPHLTRHGYIPKLKWIATKYIVLWDEKDKRGWLANGTSALLHLVRTSLDHYSKDDFSDSFLFDPSRMKDPSEHKPNSASRILSNLNNRELVIYPGRSERGYYLFEDLVEQHYSILEQIMDHHRNVAGQNGVNLKLRVRKHLEGWDFVELATDHDPCPRVATLQALGYGWVDFIRSIGAITLFGCGFGDIIRPIAFDGMCPGWKTLPTQKYYLAASVFDLNNIMTKFGKGQADPLQPVHGLLWHCPGDVVAPCQCQAHGARQTIRGVFRRHHDPVQVFHPKKSGLVLHIRRPQELDDGGAVVFGHNFAWRYRWKEGGEEDVEAGHPPSSSWVPEYGTMADSGGSGSESSSQRLSLSNASRSSQSRSSTARLMTDSSISTSLTSTPAESGFEPDQALTPIEPKPAYDQAPSQQVIPDKNRPRTLRHERRRL</sequence>
<protein>
    <submittedName>
        <fullName evidence="2">Uncharacterized protein</fullName>
    </submittedName>
</protein>
<dbReference type="EMBL" id="JAGPYM010000079">
    <property type="protein sequence ID" value="KAH6869157.1"/>
    <property type="molecule type" value="Genomic_DNA"/>
</dbReference>
<dbReference type="AlphaFoldDB" id="A0A9P9AGS5"/>
<feature type="region of interest" description="Disordered" evidence="1">
    <location>
        <begin position="939"/>
        <end position="1051"/>
    </location>
</feature>
<accession>A0A9P9AGS5</accession>
<evidence type="ECO:0000256" key="1">
    <source>
        <dbReference type="SAM" id="MobiDB-lite"/>
    </source>
</evidence>
<dbReference type="Proteomes" id="UP000777438">
    <property type="component" value="Unassembled WGS sequence"/>
</dbReference>
<name>A0A9P9AGS5_9HYPO</name>
<feature type="compositionally biased region" description="Acidic residues" evidence="1">
    <location>
        <begin position="199"/>
        <end position="208"/>
    </location>
</feature>
<feature type="compositionally biased region" description="Low complexity" evidence="1">
    <location>
        <begin position="967"/>
        <end position="1005"/>
    </location>
</feature>
<dbReference type="OrthoDB" id="1577640at2759"/>
<proteinExistence type="predicted"/>
<feature type="region of interest" description="Disordered" evidence="1">
    <location>
        <begin position="1"/>
        <end position="27"/>
    </location>
</feature>
<reference evidence="2 3" key="1">
    <citation type="journal article" date="2021" name="Nat. Commun.">
        <title>Genetic determinants of endophytism in the Arabidopsis root mycobiome.</title>
        <authorList>
            <person name="Mesny F."/>
            <person name="Miyauchi S."/>
            <person name="Thiergart T."/>
            <person name="Pickel B."/>
            <person name="Atanasova L."/>
            <person name="Karlsson M."/>
            <person name="Huettel B."/>
            <person name="Barry K.W."/>
            <person name="Haridas S."/>
            <person name="Chen C."/>
            <person name="Bauer D."/>
            <person name="Andreopoulos W."/>
            <person name="Pangilinan J."/>
            <person name="LaButti K."/>
            <person name="Riley R."/>
            <person name="Lipzen A."/>
            <person name="Clum A."/>
            <person name="Drula E."/>
            <person name="Henrissat B."/>
            <person name="Kohler A."/>
            <person name="Grigoriev I.V."/>
            <person name="Martin F.M."/>
            <person name="Hacquard S."/>
        </authorList>
    </citation>
    <scope>NUCLEOTIDE SEQUENCE [LARGE SCALE GENOMIC DNA]</scope>
    <source>
        <strain evidence="2 3">MPI-CAGE-CH-0241</strain>
    </source>
</reference>
<evidence type="ECO:0000313" key="3">
    <source>
        <dbReference type="Proteomes" id="UP000777438"/>
    </source>
</evidence>
<feature type="region of interest" description="Disordered" evidence="1">
    <location>
        <begin position="174"/>
        <end position="218"/>
    </location>
</feature>
<organism evidence="2 3">
    <name type="scientific">Thelonectria olida</name>
    <dbReference type="NCBI Taxonomy" id="1576542"/>
    <lineage>
        <taxon>Eukaryota</taxon>
        <taxon>Fungi</taxon>
        <taxon>Dikarya</taxon>
        <taxon>Ascomycota</taxon>
        <taxon>Pezizomycotina</taxon>
        <taxon>Sordariomycetes</taxon>
        <taxon>Hypocreomycetidae</taxon>
        <taxon>Hypocreales</taxon>
        <taxon>Nectriaceae</taxon>
        <taxon>Thelonectria</taxon>
    </lineage>
</organism>
<comment type="caution">
    <text evidence="2">The sequence shown here is derived from an EMBL/GenBank/DDBJ whole genome shotgun (WGS) entry which is preliminary data.</text>
</comment>
<feature type="compositionally biased region" description="Polar residues" evidence="1">
    <location>
        <begin position="8"/>
        <end position="27"/>
    </location>
</feature>
<keyword evidence="3" id="KW-1185">Reference proteome</keyword>
<feature type="compositionally biased region" description="Basic residues" evidence="1">
    <location>
        <begin position="1041"/>
        <end position="1051"/>
    </location>
</feature>
<gene>
    <name evidence="2" type="ORF">B0T10DRAFT_418901</name>
</gene>